<sequence length="66" mass="7410">MRAFTQRQQQLLSHWSEAFGTQAFQSRRITPDHLSYAPAPAALRRFQRLIPLTSCVSSRALPGSAP</sequence>
<evidence type="ECO:0000313" key="1">
    <source>
        <dbReference type="EMBL" id="SEB90291.1"/>
    </source>
</evidence>
<keyword evidence="2" id="KW-1185">Reference proteome</keyword>
<protein>
    <submittedName>
        <fullName evidence="1">Uncharacterized protein</fullName>
    </submittedName>
</protein>
<dbReference type="AlphaFoldDB" id="A0A231GMI2"/>
<accession>A0A231GMI2</accession>
<name>A0A231GMI2_PSEJE</name>
<reference evidence="2" key="1">
    <citation type="submission" date="2016-10" db="EMBL/GenBank/DDBJ databases">
        <authorList>
            <person name="Varghese N."/>
            <person name="Submissions S."/>
        </authorList>
    </citation>
    <scope>NUCLEOTIDE SEQUENCE [LARGE SCALE GENOMIC DNA]</scope>
    <source>
        <strain evidence="2">BS3660</strain>
    </source>
</reference>
<organism evidence="1 2">
    <name type="scientific">Pseudomonas jessenii</name>
    <dbReference type="NCBI Taxonomy" id="77298"/>
    <lineage>
        <taxon>Bacteria</taxon>
        <taxon>Pseudomonadati</taxon>
        <taxon>Pseudomonadota</taxon>
        <taxon>Gammaproteobacteria</taxon>
        <taxon>Pseudomonadales</taxon>
        <taxon>Pseudomonadaceae</taxon>
        <taxon>Pseudomonas</taxon>
    </lineage>
</organism>
<proteinExistence type="predicted"/>
<dbReference type="Proteomes" id="UP000198542">
    <property type="component" value="Unassembled WGS sequence"/>
</dbReference>
<dbReference type="EMBL" id="FNTC01000002">
    <property type="protein sequence ID" value="SEB90291.1"/>
    <property type="molecule type" value="Genomic_DNA"/>
</dbReference>
<evidence type="ECO:0000313" key="2">
    <source>
        <dbReference type="Proteomes" id="UP000198542"/>
    </source>
</evidence>
<gene>
    <name evidence="1" type="ORF">SAMN04490187_2413</name>
</gene>